<feature type="transmembrane region" description="Helical" evidence="1">
    <location>
        <begin position="6"/>
        <end position="26"/>
    </location>
</feature>
<evidence type="ECO:0008006" key="6">
    <source>
        <dbReference type="Google" id="ProtNLM"/>
    </source>
</evidence>
<keyword evidence="1" id="KW-0812">Transmembrane</keyword>
<dbReference type="GeneID" id="76205921"/>
<evidence type="ECO:0000256" key="1">
    <source>
        <dbReference type="SAM" id="Phobius"/>
    </source>
</evidence>
<reference evidence="3" key="2">
    <citation type="submission" date="2020-09" db="EMBL/GenBank/DDBJ databases">
        <authorList>
            <person name="Sun Q."/>
            <person name="Ohkuma M."/>
        </authorList>
    </citation>
    <scope>NUCLEOTIDE SEQUENCE</scope>
    <source>
        <strain evidence="3">JCM 11219</strain>
    </source>
</reference>
<evidence type="ECO:0000313" key="2">
    <source>
        <dbReference type="EMBL" id="BDR91278.1"/>
    </source>
</evidence>
<dbReference type="AlphaFoldDB" id="A0A830E5Q8"/>
<accession>A0A830E5Q8</accession>
<dbReference type="InterPro" id="IPR036610">
    <property type="entry name" value="PEBP-like_sf"/>
</dbReference>
<gene>
    <name evidence="3" type="ORF">GCM10007112_22360</name>
    <name evidence="2" type="ORF">Vsou_03710</name>
</gene>
<dbReference type="SUPFAM" id="SSF49777">
    <property type="entry name" value="PEBP-like"/>
    <property type="match status" value="1"/>
</dbReference>
<organism evidence="3 4">
    <name type="scientific">Vulcanisaeta souniana JCM 11219</name>
    <dbReference type="NCBI Taxonomy" id="1293586"/>
    <lineage>
        <taxon>Archaea</taxon>
        <taxon>Thermoproteota</taxon>
        <taxon>Thermoprotei</taxon>
        <taxon>Thermoproteales</taxon>
        <taxon>Thermoproteaceae</taxon>
        <taxon>Vulcanisaeta</taxon>
    </lineage>
</organism>
<evidence type="ECO:0000313" key="5">
    <source>
        <dbReference type="Proteomes" id="UP001060771"/>
    </source>
</evidence>
<reference evidence="2" key="4">
    <citation type="journal article" date="2023" name="Microbiol. Resour. Announc.">
        <title>Complete Genome Sequence of Vulcanisaeta souniana Strain IC-059, a Hyperthermophilic Archaeon Isolated from Hot Spring Water in Japan.</title>
        <authorList>
            <person name="Kato S."/>
            <person name="Itoh T."/>
            <person name="Wu L."/>
            <person name="Ma J."/>
            <person name="Ohkuma M."/>
        </authorList>
    </citation>
    <scope>NUCLEOTIDE SEQUENCE</scope>
    <source>
        <strain evidence="2">JCM 11219</strain>
    </source>
</reference>
<reference evidence="5" key="3">
    <citation type="submission" date="2022-09" db="EMBL/GenBank/DDBJ databases">
        <title>Complete genome sequence of Vulcanisaeta souniana.</title>
        <authorList>
            <person name="Kato S."/>
            <person name="Itoh T."/>
            <person name="Ohkuma M."/>
        </authorList>
    </citation>
    <scope>NUCLEOTIDE SEQUENCE [LARGE SCALE GENOMIC DNA]</scope>
    <source>
        <strain evidence="5">JCM 11219</strain>
    </source>
</reference>
<evidence type="ECO:0000313" key="3">
    <source>
        <dbReference type="EMBL" id="GGI84916.1"/>
    </source>
</evidence>
<dbReference type="InterPro" id="IPR005247">
    <property type="entry name" value="YbhB_YbcL/LppC-like"/>
</dbReference>
<dbReference type="PANTHER" id="PTHR30289:SF1">
    <property type="entry name" value="PEBP (PHOSPHATIDYLETHANOLAMINE-BINDING PROTEIN) FAMILY PROTEIN"/>
    <property type="match status" value="1"/>
</dbReference>
<dbReference type="Proteomes" id="UP000657075">
    <property type="component" value="Unassembled WGS sequence"/>
</dbReference>
<dbReference type="RefSeq" id="WP_188603997.1">
    <property type="nucleotide sequence ID" value="NZ_AP026830.1"/>
</dbReference>
<keyword evidence="5" id="KW-1185">Reference proteome</keyword>
<keyword evidence="1" id="KW-0472">Membrane</keyword>
<dbReference type="CDD" id="cd00865">
    <property type="entry name" value="PEBP_bact_arch"/>
    <property type="match status" value="1"/>
</dbReference>
<keyword evidence="1" id="KW-1133">Transmembrane helix</keyword>
<dbReference type="Gene3D" id="3.90.280.10">
    <property type="entry name" value="PEBP-like"/>
    <property type="match status" value="1"/>
</dbReference>
<dbReference type="PANTHER" id="PTHR30289">
    <property type="entry name" value="UNCHARACTERIZED PROTEIN YBCL-RELATED"/>
    <property type="match status" value="1"/>
</dbReference>
<reference evidence="3" key="1">
    <citation type="journal article" date="2014" name="Int. J. Syst. Evol. Microbiol.">
        <title>Complete genome sequence of Corynebacterium casei LMG S-19264T (=DSM 44701T), isolated from a smear-ripened cheese.</title>
        <authorList>
            <consortium name="US DOE Joint Genome Institute (JGI-PGF)"/>
            <person name="Walter F."/>
            <person name="Albersmeier A."/>
            <person name="Kalinowski J."/>
            <person name="Ruckert C."/>
        </authorList>
    </citation>
    <scope>NUCLEOTIDE SEQUENCE</scope>
    <source>
        <strain evidence="3">JCM 11219</strain>
    </source>
</reference>
<dbReference type="OrthoDB" id="28720at2157"/>
<dbReference type="Proteomes" id="UP001060771">
    <property type="component" value="Chromosome"/>
</dbReference>
<name>A0A830E5Q8_9CREN</name>
<dbReference type="InterPro" id="IPR008914">
    <property type="entry name" value="PEBP"/>
</dbReference>
<sequence length="198" mass="21191">MRPHLIIVLVIIIITMAMIIGTLQYARRGVTKAISIGLVKVPSNAPRIIVKSVFNNGSQIPINYTCNGLDVSIPLYISNVPNNTKSLMVIMEDLDAPNGIFVHWVLYDVPPNVTEIPQGVSAQYYVPGVGYQGLNDFGKVGYGGPCPPAGPPHEYVIIVLALNREIAPSEGVSDLDLINAVGVNDIVGYGVLTGYYGG</sequence>
<dbReference type="Pfam" id="PF01161">
    <property type="entry name" value="PBP"/>
    <property type="match status" value="1"/>
</dbReference>
<dbReference type="NCBIfam" id="TIGR00481">
    <property type="entry name" value="YbhB/YbcL family Raf kinase inhibitor-like protein"/>
    <property type="match status" value="1"/>
</dbReference>
<protein>
    <recommendedName>
        <fullName evidence="6">Phosphatidylethanolamine-binding protein</fullName>
    </recommendedName>
</protein>
<dbReference type="EMBL" id="AP026830">
    <property type="protein sequence ID" value="BDR91278.1"/>
    <property type="molecule type" value="Genomic_DNA"/>
</dbReference>
<dbReference type="EMBL" id="BMNM01000012">
    <property type="protein sequence ID" value="GGI84916.1"/>
    <property type="molecule type" value="Genomic_DNA"/>
</dbReference>
<evidence type="ECO:0000313" key="4">
    <source>
        <dbReference type="Proteomes" id="UP000657075"/>
    </source>
</evidence>
<proteinExistence type="predicted"/>